<dbReference type="GO" id="GO:0006351">
    <property type="term" value="P:DNA-templated transcription"/>
    <property type="evidence" value="ECO:0007669"/>
    <property type="project" value="InterPro"/>
</dbReference>
<dbReference type="GO" id="GO:0005634">
    <property type="term" value="C:nucleus"/>
    <property type="evidence" value="ECO:0007669"/>
    <property type="project" value="UniProtKB-SubCell"/>
</dbReference>
<dbReference type="Proteomes" id="UP000053593">
    <property type="component" value="Unassembled WGS sequence"/>
</dbReference>
<dbReference type="InterPro" id="IPR036864">
    <property type="entry name" value="Zn2-C6_fun-type_DNA-bd_sf"/>
</dbReference>
<evidence type="ECO:0000256" key="4">
    <source>
        <dbReference type="ARBA" id="ARBA00023163"/>
    </source>
</evidence>
<protein>
    <recommendedName>
        <fullName evidence="7">Zn(2)-C6 fungal-type domain-containing protein</fullName>
    </recommendedName>
</protein>
<dbReference type="HOGENOM" id="CLU_022337_1_0_1"/>
<dbReference type="GO" id="GO:0003677">
    <property type="term" value="F:DNA binding"/>
    <property type="evidence" value="ECO:0007669"/>
    <property type="project" value="InterPro"/>
</dbReference>
<evidence type="ECO:0000256" key="2">
    <source>
        <dbReference type="ARBA" id="ARBA00022723"/>
    </source>
</evidence>
<evidence type="ECO:0000313" key="8">
    <source>
        <dbReference type="EMBL" id="KIK59092.1"/>
    </source>
</evidence>
<keyword evidence="3" id="KW-0805">Transcription regulation</keyword>
<accession>A0A0D0CKU5</accession>
<name>A0A0D0CKU5_9AGAR</name>
<dbReference type="AlphaFoldDB" id="A0A0D0CKU5"/>
<dbReference type="Pfam" id="PF00172">
    <property type="entry name" value="Zn_clus"/>
    <property type="match status" value="1"/>
</dbReference>
<dbReference type="PANTHER" id="PTHR47338:SF29">
    <property type="entry name" value="ZN(2)-C6 FUNGAL-TYPE DOMAIN-CONTAINING PROTEIN"/>
    <property type="match status" value="1"/>
</dbReference>
<evidence type="ECO:0000259" key="7">
    <source>
        <dbReference type="PROSITE" id="PS50048"/>
    </source>
</evidence>
<dbReference type="PROSITE" id="PS00463">
    <property type="entry name" value="ZN2_CY6_FUNGAL_1"/>
    <property type="match status" value="1"/>
</dbReference>
<dbReference type="PANTHER" id="PTHR47338">
    <property type="entry name" value="ZN(II)2CYS6 TRANSCRIPTION FACTOR (EUROFUNG)-RELATED"/>
    <property type="match status" value="1"/>
</dbReference>
<keyword evidence="4" id="KW-0804">Transcription</keyword>
<feature type="compositionally biased region" description="Low complexity" evidence="6">
    <location>
        <begin position="77"/>
        <end position="90"/>
    </location>
</feature>
<dbReference type="SUPFAM" id="SSF57701">
    <property type="entry name" value="Zn2/Cys6 DNA-binding domain"/>
    <property type="match status" value="1"/>
</dbReference>
<dbReference type="OrthoDB" id="2123952at2759"/>
<keyword evidence="9" id="KW-1185">Reference proteome</keyword>
<dbReference type="InterPro" id="IPR007219">
    <property type="entry name" value="XnlR_reg_dom"/>
</dbReference>
<gene>
    <name evidence="8" type="ORF">GYMLUDRAFT_227493</name>
</gene>
<dbReference type="GO" id="GO:0000981">
    <property type="term" value="F:DNA-binding transcription factor activity, RNA polymerase II-specific"/>
    <property type="evidence" value="ECO:0007669"/>
    <property type="project" value="InterPro"/>
</dbReference>
<evidence type="ECO:0000256" key="5">
    <source>
        <dbReference type="ARBA" id="ARBA00023242"/>
    </source>
</evidence>
<feature type="region of interest" description="Disordered" evidence="6">
    <location>
        <begin position="69"/>
        <end position="107"/>
    </location>
</feature>
<organism evidence="8 9">
    <name type="scientific">Collybiopsis luxurians FD-317 M1</name>
    <dbReference type="NCBI Taxonomy" id="944289"/>
    <lineage>
        <taxon>Eukaryota</taxon>
        <taxon>Fungi</taxon>
        <taxon>Dikarya</taxon>
        <taxon>Basidiomycota</taxon>
        <taxon>Agaricomycotina</taxon>
        <taxon>Agaricomycetes</taxon>
        <taxon>Agaricomycetidae</taxon>
        <taxon>Agaricales</taxon>
        <taxon>Marasmiineae</taxon>
        <taxon>Omphalotaceae</taxon>
        <taxon>Collybiopsis</taxon>
        <taxon>Collybiopsis luxurians</taxon>
    </lineage>
</organism>
<dbReference type="InterPro" id="IPR001138">
    <property type="entry name" value="Zn2Cys6_DnaBD"/>
</dbReference>
<dbReference type="SMART" id="SM00066">
    <property type="entry name" value="GAL4"/>
    <property type="match status" value="1"/>
</dbReference>
<dbReference type="Gene3D" id="4.10.240.10">
    <property type="entry name" value="Zn(2)-C6 fungal-type DNA-binding domain"/>
    <property type="match status" value="1"/>
</dbReference>
<dbReference type="Pfam" id="PF04082">
    <property type="entry name" value="Fungal_trans"/>
    <property type="match status" value="1"/>
</dbReference>
<dbReference type="EMBL" id="KN834781">
    <property type="protein sequence ID" value="KIK59092.1"/>
    <property type="molecule type" value="Genomic_DNA"/>
</dbReference>
<feature type="domain" description="Zn(2)-C6 fungal-type" evidence="7">
    <location>
        <begin position="16"/>
        <end position="48"/>
    </location>
</feature>
<reference evidence="8 9" key="1">
    <citation type="submission" date="2014-04" db="EMBL/GenBank/DDBJ databases">
        <title>Evolutionary Origins and Diversification of the Mycorrhizal Mutualists.</title>
        <authorList>
            <consortium name="DOE Joint Genome Institute"/>
            <consortium name="Mycorrhizal Genomics Consortium"/>
            <person name="Kohler A."/>
            <person name="Kuo A."/>
            <person name="Nagy L.G."/>
            <person name="Floudas D."/>
            <person name="Copeland A."/>
            <person name="Barry K.W."/>
            <person name="Cichocki N."/>
            <person name="Veneault-Fourrey C."/>
            <person name="LaButti K."/>
            <person name="Lindquist E.A."/>
            <person name="Lipzen A."/>
            <person name="Lundell T."/>
            <person name="Morin E."/>
            <person name="Murat C."/>
            <person name="Riley R."/>
            <person name="Ohm R."/>
            <person name="Sun H."/>
            <person name="Tunlid A."/>
            <person name="Henrissat B."/>
            <person name="Grigoriev I.V."/>
            <person name="Hibbett D.S."/>
            <person name="Martin F."/>
        </authorList>
    </citation>
    <scope>NUCLEOTIDE SEQUENCE [LARGE SCALE GENOMIC DNA]</scope>
    <source>
        <strain evidence="8 9">FD-317 M1</strain>
    </source>
</reference>
<keyword evidence="5" id="KW-0539">Nucleus</keyword>
<dbReference type="GO" id="GO:0008270">
    <property type="term" value="F:zinc ion binding"/>
    <property type="evidence" value="ECO:0007669"/>
    <property type="project" value="InterPro"/>
</dbReference>
<sequence length="611" mass="66508">MPPKKTSGAPLQRGLACLSCRKRKLKCDGQKPVCSPCAKMKRPEECEYEDRRQKSRTQKLKEKLAMLEDRIKELEGSDPAASASSSTDSPGLFDQVDPGVGALGDVDQNQISLGGASLSLAWPSTSTSQGSSSSSSSSVGLSLSVPGSPFAFTGGQSWGDMDNATGSRESSFEMSPFTGMPNSMFPDMPHWDPSTPLPFENKKILLEIFISHRHQCWCFSDTTRLDILSNGESMAGVPEPHPALMNSIYLLACHFARSPYFSELESTFLTRALREITVALDNQDRLVDVVQASSLLAIYLYANSRILEGYCHSFSAARLAVGLGLHQIQYTDVSQSKSSSSSPSAGDPTTSGVMTLTAAGSSASIATTPPKDSAELRERISTFWQVFMVDRCWSVANGLPVALPDGEHHQGRIKTPWPDASLDDGITSVGMFDPLGNPVYMPSLKAKAAALYERTFRIASSVHPNWAEFTSTSNALQRFHACLPMFSGFEPWRSQAPFLDVELLAIHTIANVCTINLNKNNLEMDNVQAANYVLSLIKQLSQADYEWLDPLMSACWTTVAKLYIQMLSLSGASVSAPLPVYALEQELDVLVNAMKTLSAFFPLAGKYTIRS</sequence>
<evidence type="ECO:0000256" key="3">
    <source>
        <dbReference type="ARBA" id="ARBA00023015"/>
    </source>
</evidence>
<evidence type="ECO:0000256" key="6">
    <source>
        <dbReference type="SAM" id="MobiDB-lite"/>
    </source>
</evidence>
<evidence type="ECO:0000313" key="9">
    <source>
        <dbReference type="Proteomes" id="UP000053593"/>
    </source>
</evidence>
<dbReference type="CDD" id="cd00067">
    <property type="entry name" value="GAL4"/>
    <property type="match status" value="1"/>
</dbReference>
<comment type="subcellular location">
    <subcellularLocation>
        <location evidence="1">Nucleus</location>
    </subcellularLocation>
</comment>
<dbReference type="PROSITE" id="PS50048">
    <property type="entry name" value="ZN2_CY6_FUNGAL_2"/>
    <property type="match status" value="1"/>
</dbReference>
<proteinExistence type="predicted"/>
<dbReference type="CDD" id="cd12148">
    <property type="entry name" value="fungal_TF_MHR"/>
    <property type="match status" value="1"/>
</dbReference>
<keyword evidence="2" id="KW-0479">Metal-binding</keyword>
<dbReference type="InterPro" id="IPR050815">
    <property type="entry name" value="TF_fung"/>
</dbReference>
<evidence type="ECO:0000256" key="1">
    <source>
        <dbReference type="ARBA" id="ARBA00004123"/>
    </source>
</evidence>